<protein>
    <submittedName>
        <fullName evidence="2">GNAT family N-acetyltransferase</fullName>
    </submittedName>
</protein>
<dbReference type="InterPro" id="IPR016181">
    <property type="entry name" value="Acyl_CoA_acyltransferase"/>
</dbReference>
<organism evidence="2 3">
    <name type="scientific">Corallococcus carmarthensis</name>
    <dbReference type="NCBI Taxonomy" id="2316728"/>
    <lineage>
        <taxon>Bacteria</taxon>
        <taxon>Pseudomonadati</taxon>
        <taxon>Myxococcota</taxon>
        <taxon>Myxococcia</taxon>
        <taxon>Myxococcales</taxon>
        <taxon>Cystobacterineae</taxon>
        <taxon>Myxococcaceae</taxon>
        <taxon>Corallococcus</taxon>
    </lineage>
</organism>
<accession>A0A3A8JIW9</accession>
<keyword evidence="3" id="KW-1185">Reference proteome</keyword>
<sequence>MRLTVEQVDTVEGLHALGPEWRALAARLGKGLPFATWEWNVTWWRHFQEQRHSVRDHLCVLALRSADGALRAVAPLMRTERPGTGPVRVRVLQFLGADPNVTELRGLICAPELEAPSFAAVTRHLRAHASGWDWILWSGLDLEGPAVGELSRMSPLTPVHEVPAYVLELAPTWEAFKAGRSRNIKESLRKCYNSLKRDGLSFTFQVARTPEEVAPALTTFFQLHQARAESQDAAVRHRDVFSSPRARGFLADLCQELARQDCVRVFQLCIGGAVVATRVGFVLGDTLYLYYSGYLPRWSDYSVMTTTVAEALQYGIAQGLKVAHLSSGRDVSKLRWGPREIHRHDAVQLSPEWRGRVAFATYRKVRALLSNEQLQGWARRTLARRAGD</sequence>
<comment type="caution">
    <text evidence="2">The sequence shown here is derived from an EMBL/GenBank/DDBJ whole genome shotgun (WGS) entry which is preliminary data.</text>
</comment>
<dbReference type="EMBL" id="RAWE01000247">
    <property type="protein sequence ID" value="RKG95697.1"/>
    <property type="molecule type" value="Genomic_DNA"/>
</dbReference>
<dbReference type="Proteomes" id="UP000268313">
    <property type="component" value="Unassembled WGS sequence"/>
</dbReference>
<evidence type="ECO:0000313" key="2">
    <source>
        <dbReference type="EMBL" id="RKG95697.1"/>
    </source>
</evidence>
<dbReference type="OrthoDB" id="9808976at2"/>
<feature type="domain" description="BioF2-like acetyltransferase" evidence="1">
    <location>
        <begin position="184"/>
        <end position="327"/>
    </location>
</feature>
<evidence type="ECO:0000259" key="1">
    <source>
        <dbReference type="Pfam" id="PF13480"/>
    </source>
</evidence>
<dbReference type="SUPFAM" id="SSF55729">
    <property type="entry name" value="Acyl-CoA N-acyltransferases (Nat)"/>
    <property type="match status" value="1"/>
</dbReference>
<keyword evidence="2" id="KW-0808">Transferase</keyword>
<name>A0A3A8JIW9_9BACT</name>
<dbReference type="Gene3D" id="3.40.630.30">
    <property type="match status" value="1"/>
</dbReference>
<dbReference type="AlphaFoldDB" id="A0A3A8JIW9"/>
<dbReference type="Pfam" id="PF13480">
    <property type="entry name" value="Acetyltransf_6"/>
    <property type="match status" value="1"/>
</dbReference>
<dbReference type="RefSeq" id="WP_120607470.1">
    <property type="nucleotide sequence ID" value="NZ_JABFJX010000272.1"/>
</dbReference>
<dbReference type="InterPro" id="IPR038740">
    <property type="entry name" value="BioF2-like_GNAT_dom"/>
</dbReference>
<reference evidence="3" key="1">
    <citation type="submission" date="2018-09" db="EMBL/GenBank/DDBJ databases">
        <authorList>
            <person name="Livingstone P.G."/>
            <person name="Whitworth D.E."/>
        </authorList>
    </citation>
    <scope>NUCLEOTIDE SEQUENCE [LARGE SCALE GENOMIC DNA]</scope>
    <source>
        <strain evidence="3">CA043D</strain>
    </source>
</reference>
<dbReference type="GO" id="GO:0016740">
    <property type="term" value="F:transferase activity"/>
    <property type="evidence" value="ECO:0007669"/>
    <property type="project" value="UniProtKB-KW"/>
</dbReference>
<proteinExistence type="predicted"/>
<gene>
    <name evidence="2" type="ORF">D7X32_38295</name>
</gene>
<evidence type="ECO:0000313" key="3">
    <source>
        <dbReference type="Proteomes" id="UP000268313"/>
    </source>
</evidence>